<feature type="transmembrane region" description="Helical" evidence="1">
    <location>
        <begin position="580"/>
        <end position="601"/>
    </location>
</feature>
<keyword evidence="2" id="KW-0732">Signal</keyword>
<keyword evidence="1" id="KW-0812">Transmembrane</keyword>
<comment type="caution">
    <text evidence="3">The sequence shown here is derived from an EMBL/GenBank/DDBJ whole genome shotgun (WGS) entry which is preliminary data.</text>
</comment>
<accession>A0A835YNU5</accession>
<keyword evidence="4" id="KW-1185">Reference proteome</keyword>
<gene>
    <name evidence="3" type="ORF">JKP88DRAFT_264464</name>
</gene>
<name>A0A835YNU5_9STRA</name>
<organism evidence="3 4">
    <name type="scientific">Tribonema minus</name>
    <dbReference type="NCBI Taxonomy" id="303371"/>
    <lineage>
        <taxon>Eukaryota</taxon>
        <taxon>Sar</taxon>
        <taxon>Stramenopiles</taxon>
        <taxon>Ochrophyta</taxon>
        <taxon>PX clade</taxon>
        <taxon>Xanthophyceae</taxon>
        <taxon>Tribonematales</taxon>
        <taxon>Tribonemataceae</taxon>
        <taxon>Tribonema</taxon>
    </lineage>
</organism>
<proteinExistence type="predicted"/>
<dbReference type="EMBL" id="JAFCMP010000511">
    <property type="protein sequence ID" value="KAG5178861.1"/>
    <property type="molecule type" value="Genomic_DNA"/>
</dbReference>
<dbReference type="AlphaFoldDB" id="A0A835YNU5"/>
<dbReference type="Proteomes" id="UP000664859">
    <property type="component" value="Unassembled WGS sequence"/>
</dbReference>
<evidence type="ECO:0000313" key="3">
    <source>
        <dbReference type="EMBL" id="KAG5178861.1"/>
    </source>
</evidence>
<feature type="chain" id="PRO_5032357811" evidence="2">
    <location>
        <begin position="20"/>
        <end position="629"/>
    </location>
</feature>
<evidence type="ECO:0000256" key="1">
    <source>
        <dbReference type="SAM" id="Phobius"/>
    </source>
</evidence>
<protein>
    <submittedName>
        <fullName evidence="3">Uncharacterized protein</fullName>
    </submittedName>
</protein>
<keyword evidence="1" id="KW-1133">Transmembrane helix</keyword>
<evidence type="ECO:0000256" key="2">
    <source>
        <dbReference type="SAM" id="SignalP"/>
    </source>
</evidence>
<reference evidence="3" key="1">
    <citation type="submission" date="2021-02" db="EMBL/GenBank/DDBJ databases">
        <title>First Annotated Genome of the Yellow-green Alga Tribonema minus.</title>
        <authorList>
            <person name="Mahan K.M."/>
        </authorList>
    </citation>
    <scope>NUCLEOTIDE SEQUENCE</scope>
    <source>
        <strain evidence="3">UTEX B ZZ1240</strain>
    </source>
</reference>
<sequence>MALYTIALAFCYLAVAAQALVTVSNLAKPNTFGASGNVFCNAGFSAGQLAGVCTLVKGFQLGSATDALAAARFRGFGPDEPALSTDPGVMGMVADFLFNATEQTSRMDIAKHITASSQVDMFLCSDAKCKVLADLIHVMSGTTDTHDANTPTLAIGYTRLPFTLLALPTSFLDPRMTSNTSPQVSGSLYDVQKVAWTMPEEPQWSRPPPLISDLGSLARILSNNKNFNWSKLRLGSYHLNGDSSTCATAWINLAGKPLVEYNENIRGPVRSTKAILDNIGAINANDPTLTTMVPDPRPELNLYTTLYYWGANSICVNTFAAGPSVVDVCSVVDQHGGLMTHQSVPATAVMIGHAPVVVFNITDPLGWTPEGPAPEYLNFMQEDDPATVGVSAAELLLNLVDMSTLDVMPWCTRPGNDHWIVTVVLRNGTTSNMRDCITTWRDYGWGPVRSSAKVPASSGAEMTDQLIVSWTNTSTSAWFNQAAFGLTGTDASRKEIDHVVRKAAPQWIARVAVALASFVAIALPAVMAAVGHVKAKANNPDGSSAEITWVYNEAAADDGYRIVAPVSTTFATVYDPVAEILMWTNLAVALTATAIIMYAVLWRQRRVVQEATLPRRTQSTGWAEEIPSC</sequence>
<evidence type="ECO:0000313" key="4">
    <source>
        <dbReference type="Proteomes" id="UP000664859"/>
    </source>
</evidence>
<keyword evidence="1" id="KW-0472">Membrane</keyword>
<feature type="signal peptide" evidence="2">
    <location>
        <begin position="1"/>
        <end position="19"/>
    </location>
</feature>